<dbReference type="InterPro" id="IPR011658">
    <property type="entry name" value="PA14_dom"/>
</dbReference>
<name>A0A7K0EKP9_9BACT</name>
<feature type="compositionally biased region" description="Basic residues" evidence="1">
    <location>
        <begin position="52"/>
        <end position="64"/>
    </location>
</feature>
<dbReference type="EMBL" id="WJXZ01000007">
    <property type="protein sequence ID" value="MRS62387.1"/>
    <property type="molecule type" value="Genomic_DNA"/>
</dbReference>
<gene>
    <name evidence="3" type="ORF">GJJ30_13890</name>
</gene>
<dbReference type="SUPFAM" id="SSF50370">
    <property type="entry name" value="Ricin B-like lectins"/>
    <property type="match status" value="1"/>
</dbReference>
<dbReference type="Pfam" id="PF07691">
    <property type="entry name" value="PA14"/>
    <property type="match status" value="3"/>
</dbReference>
<feature type="domain" description="PA14" evidence="2">
    <location>
        <begin position="1096"/>
        <end position="1240"/>
    </location>
</feature>
<sequence length="1949" mass="208853">MRKSIYFASAKHLFLLILTLIGTLSLQSFRFGNNVKKEISPANLSKEMKNPSAKRLKKEKKKRDIRPVDQPLLSLRSTNYSKQNQNYVDNDPVRFIFYSNKKEVNLGEEVELSITAQYYTLHPALITVFPGSNAFSLKVIVPEGFVQTGGDYVDLIGAELSSYQKTATYTLKGKFISVPKDNSFRLLRSHRNADAGSKFVEKGKLQVICRNSVEAYANSGSSKELRLAASDVACTPFSETCSGNNQEIRNQTISVTQSGTYSMVISYRSPEKTVAGIVRIDGVAQTVSFPQVNTYQNQTVGTITLSAGTHTIGLSSGSAGGYICFNSICLTNTPSTPACDYAITASSSNANPGCGAPITLTAGCTGNDCSGVSYSWSSGQNGQTVSTTSASNNGPMTYTVTATKTGCSIKTAQTTVTVSGCGGETLTGCYIIRSKKSGQLMQALSGDVVEQRAANNLSNQIWKAESKGSNQYRFTVQDGSNKSMQVNAANQGELIRIGTYTGSDLQKWTILSDNNGGFRLSSANGLLTWDLRNFANDPQLQLWGNPNESVEDYRVFKFESVGCSVNPPTNGVCTTLRTADSPANLTAGLTYRYFQSIANNDWCTANGLGGQPVISSGVVNGFNLTPKLRDDNFGLEFTGYIQVPADGQYTFYLSSDDESRLFIGGQQVVIHSGCHDTAPVGQEPSGSICLKAGYHAIQVLYSQGVGGAVLKTFWQGPSIAKQEIPASVLFRSGTTTGSCDFQVNATGPTTAACSSGITLNALCTGNDCNGISYSWSTGQNGQSIRTTSAGSNGPMTYTVTASKTGCAAQTAQTTVTVSGCGLPPTTGSCTTLRTADSPTNLTAGLTYRYFQSIANNDWCTSTGLSSQPVVSSGSVNGFSLTPKLRDDNFGLEFTGYIQVPADGQYTFYLSSDDESRLFIGGQQVVVHSGCHDTAPVGQEPSGSICLKAGYHAIQVLYSQGVAGAVLKTFWQGPSIAKQEIPASVLFRSGTTTGSCDFQINATGPTTAACSSGITLNAPCTGNDCNGVNYSWSSGQNGQSISTTSAGSNGPMTYTVTATKTGCAAQTAQTTVTVSGCGLPPTTGSCTTLRNADSPTNLTAGLTYRYFQSIANNDWCTANGLGGQPVVSSGVVNGFNLTPKLRDDNFGLEFTGYIQVPVDGQYTFYLSSDDESRLFIGGQQVVVHSGCHDTAPVGQEPSGSICLKAGYHAIQVLYSQGVAGAVLKTFWQGPSIAKQEIPASVLFRSGTTTGSCDFQINATGPTTAACSSGITLNAPCTGNDCNGVNYSWSSGQNTQSVNTTVASADGISTYTVTAFKAGCSNKAAQVNVTINGCTSSGTYQSMGRAGTRRDQFDVTQSGAQNAMVGINDVSNYNVSGYNTFYFINDVFIGNSLINYQLPVNAKYVVDKLITKATVSSGYQRVEDLWKQNSEDPKWINSWHQQIIDTYDAGTPIGDQIINGGKGKLLPLYETWFIRSNNWNSEALKSTPPLDLPTGKVFGGDPLDGTANLSEYRSHGWNLIHRTSINGQDVPFNERLVMPNAKNFYDGLQRSTAPIKNYSNGNPSYEQGVAAQDYAGLDNFGWLIDQVGEDENYVLGYSDGYLGYHERFKQRNPTSHTFGNYHANSFRYRAFSNNFQPSEGGVRNPLNYNNYIRPYQSQQQARTGVSGNLDPFYSDHGGKSLSSIGVEQLVNFYPTNVNDVDAIYVKLHEIDIILKQDPSNKPIGYFWALREDASKNSGMPGDASSGQNSYEWEHETTNPAGRALQKSQSVCSLIAAEVFAFDIMTRGKGLVYFHNQPLAGNDRNRISYSEARPITWLPNPGSPSNFPYGASGEGEVPLTPLVGFDATYQGRIKAQKVMDWLGTTVPNWEYASYSLSGSLRTAPSDGSAILQHAAAYKPMAMILSNGNKKAVWAFDPYCQPNSVQTLNVNLNDGTSIDIVLKGNALHVVLIN</sequence>
<dbReference type="SMART" id="SM00758">
    <property type="entry name" value="PA14"/>
    <property type="match status" value="3"/>
</dbReference>
<dbReference type="Proteomes" id="UP000441754">
    <property type="component" value="Unassembled WGS sequence"/>
</dbReference>
<dbReference type="CDD" id="cd00161">
    <property type="entry name" value="beta-trefoil_Ricin-like"/>
    <property type="match status" value="1"/>
</dbReference>
<feature type="domain" description="PA14" evidence="2">
    <location>
        <begin position="584"/>
        <end position="728"/>
    </location>
</feature>
<dbReference type="Gene3D" id="2.60.120.260">
    <property type="entry name" value="Galactose-binding domain-like"/>
    <property type="match status" value="1"/>
</dbReference>
<dbReference type="OrthoDB" id="901259at2"/>
<feature type="region of interest" description="Disordered" evidence="1">
    <location>
        <begin position="43"/>
        <end position="64"/>
    </location>
</feature>
<dbReference type="GO" id="GO:0030246">
    <property type="term" value="F:carbohydrate binding"/>
    <property type="evidence" value="ECO:0007669"/>
    <property type="project" value="InterPro"/>
</dbReference>
<dbReference type="Pfam" id="PF16990">
    <property type="entry name" value="CBM_35"/>
    <property type="match status" value="1"/>
</dbReference>
<dbReference type="PROSITE" id="PS51820">
    <property type="entry name" value="PA14"/>
    <property type="match status" value="3"/>
</dbReference>
<evidence type="ECO:0000259" key="2">
    <source>
        <dbReference type="PROSITE" id="PS51820"/>
    </source>
</evidence>
<dbReference type="Gene3D" id="2.80.10.50">
    <property type="match status" value="1"/>
</dbReference>
<dbReference type="SUPFAM" id="SSF56988">
    <property type="entry name" value="Anthrax protective antigen"/>
    <property type="match status" value="3"/>
</dbReference>
<comment type="caution">
    <text evidence="3">The sequence shown here is derived from an EMBL/GenBank/DDBJ whole genome shotgun (WGS) entry which is preliminary data.</text>
</comment>
<evidence type="ECO:0000256" key="1">
    <source>
        <dbReference type="SAM" id="MobiDB-lite"/>
    </source>
</evidence>
<dbReference type="Gene3D" id="3.90.182.10">
    <property type="entry name" value="Toxin - Anthrax Protective Antigen,domain 1"/>
    <property type="match status" value="3"/>
</dbReference>
<reference evidence="3 4" key="1">
    <citation type="journal article" date="2018" name="Antonie Van Leeuwenhoek">
        <title>Larkinella terrae sp. nov., isolated from soil on Jeju Island, South Korea.</title>
        <authorList>
            <person name="Ten L.N."/>
            <person name="Jeon J."/>
            <person name="Park S.J."/>
            <person name="Park S."/>
            <person name="Lee S.Y."/>
            <person name="Kim M.K."/>
            <person name="Jung H.Y."/>
        </authorList>
    </citation>
    <scope>NUCLEOTIDE SEQUENCE [LARGE SCALE GENOMIC DNA]</scope>
    <source>
        <strain evidence="3 4">KCTC 52001</strain>
    </source>
</reference>
<evidence type="ECO:0000313" key="3">
    <source>
        <dbReference type="EMBL" id="MRS62387.1"/>
    </source>
</evidence>
<dbReference type="InterPro" id="IPR005084">
    <property type="entry name" value="CBM6"/>
</dbReference>
<evidence type="ECO:0000313" key="4">
    <source>
        <dbReference type="Proteomes" id="UP000441754"/>
    </source>
</evidence>
<dbReference type="RefSeq" id="WP_154175765.1">
    <property type="nucleotide sequence ID" value="NZ_WJXZ01000007.1"/>
</dbReference>
<accession>A0A7K0EKP9</accession>
<keyword evidence="4" id="KW-1185">Reference proteome</keyword>
<dbReference type="InterPro" id="IPR035992">
    <property type="entry name" value="Ricin_B-like_lectins"/>
</dbReference>
<dbReference type="InterPro" id="IPR037524">
    <property type="entry name" value="PA14/GLEYA"/>
</dbReference>
<organism evidence="3 4">
    <name type="scientific">Larkinella terrae</name>
    <dbReference type="NCBI Taxonomy" id="2025311"/>
    <lineage>
        <taxon>Bacteria</taxon>
        <taxon>Pseudomonadati</taxon>
        <taxon>Bacteroidota</taxon>
        <taxon>Cytophagia</taxon>
        <taxon>Cytophagales</taxon>
        <taxon>Spirosomataceae</taxon>
        <taxon>Larkinella</taxon>
    </lineage>
</organism>
<feature type="domain" description="PA14" evidence="2">
    <location>
        <begin position="840"/>
        <end position="984"/>
    </location>
</feature>
<protein>
    <recommendedName>
        <fullName evidence="2">PA14 domain-containing protein</fullName>
    </recommendedName>
</protein>
<proteinExistence type="predicted"/>